<accession>A0AAI9DNW1</accession>
<name>A0AAI9DNW1_PLUGE</name>
<dbReference type="Pfam" id="PF08786">
    <property type="entry name" value="DcrB"/>
    <property type="match status" value="1"/>
</dbReference>
<dbReference type="SUPFAM" id="SSF55724">
    <property type="entry name" value="Mog1p/PsbP-like"/>
    <property type="match status" value="1"/>
</dbReference>
<dbReference type="EMBL" id="ABLOKC030000025">
    <property type="protein sequence ID" value="EML1473108.1"/>
    <property type="molecule type" value="Genomic_DNA"/>
</dbReference>
<dbReference type="InterPro" id="IPR016123">
    <property type="entry name" value="Mog1/PsbP_a/b/a-sand"/>
</dbReference>
<reference evidence="1" key="1">
    <citation type="submission" date="2024-02" db="EMBL/GenBank/DDBJ databases">
        <authorList>
            <consortium name="Clinical and Environmental Microbiology Branch: Whole genome sequencing antimicrobial resistance pathogens in the healthcare setting"/>
        </authorList>
    </citation>
    <scope>NUCLEOTIDE SEQUENCE</scope>
    <source>
        <strain evidence="1">2021DK-00143</strain>
    </source>
</reference>
<sequence>MKNTPFILSEGPLDLPGAWQDHSINILKFPEQGATLAISRAWDVKPEEDENYLRQQLAKVKQRMKKVSADEPKDSTLGGHPARELALQFQSGQGTVYEKLAVARIDAHLLVFTLSRMAPFDDEAEAFWAAIKAGMKTEA</sequence>
<dbReference type="RefSeq" id="WP_043081711.1">
    <property type="nucleotide sequence ID" value="NZ_CP009450.1"/>
</dbReference>
<organism evidence="1">
    <name type="scientific">Pluralibacter gergoviae</name>
    <name type="common">Enterobacter gergoviae</name>
    <dbReference type="NCBI Taxonomy" id="61647"/>
    <lineage>
        <taxon>Bacteria</taxon>
        <taxon>Pseudomonadati</taxon>
        <taxon>Pseudomonadota</taxon>
        <taxon>Gammaproteobacteria</taxon>
        <taxon>Enterobacterales</taxon>
        <taxon>Enterobacteriaceae</taxon>
        <taxon>Pluralibacter</taxon>
    </lineage>
</organism>
<dbReference type="Gene3D" id="3.40.1000.10">
    <property type="entry name" value="Mog1/PsbP, alpha/beta/alpha sandwich"/>
    <property type="match status" value="1"/>
</dbReference>
<evidence type="ECO:0000313" key="1">
    <source>
        <dbReference type="EMBL" id="EML1473108.1"/>
    </source>
</evidence>
<gene>
    <name evidence="1" type="ORF">QEG54_003900</name>
</gene>
<dbReference type="AlphaFoldDB" id="A0AAI9DNW1"/>
<comment type="caution">
    <text evidence="1">The sequence shown here is derived from an EMBL/GenBank/DDBJ whole genome shotgun (WGS) entry which is preliminary data.</text>
</comment>
<protein>
    <submittedName>
        <fullName evidence="1">DUF1795 domain-containing protein</fullName>
    </submittedName>
</protein>
<dbReference type="InterPro" id="IPR014894">
    <property type="entry name" value="DcrB/EagT6"/>
</dbReference>
<dbReference type="KEGG" id="pge:LG71_05745"/>
<proteinExistence type="predicted"/>